<evidence type="ECO:0000256" key="1">
    <source>
        <dbReference type="SAM" id="MobiDB-lite"/>
    </source>
</evidence>
<dbReference type="Proteomes" id="UP000249723">
    <property type="component" value="Unassembled WGS sequence"/>
</dbReference>
<sequence>MTMGPHSPSRRASCSRLYGSLVIFCNHFSAEALLAFDVAPADASLHIELSKEEPNQYSTLPYPTLQTRDAFLATDALINARKNGFRSLAVASTRLPLGADRLWSQYDRAEDVQSWALRAQRWMDKIVVINGTDRNPSSCVLVTTQPTHLKLPPLVDARDINFSLNWANLIAHRAAHECSHLRAVLLKGRPMESSHTSRGEAGVGISNTEQGRSAVHSRVLKGLVQSMGPSRFEDMAGTARSFRWTGGGQVARALTTNEIQKNAYIEDILRMAAFKTKQYGALAQRYPHFGSLDGAVTTATPLEIGSLICFGLKRGMHSLSCDQTAYGEETLSIGIVRYIYSKVTTNHCNRDTLPSLVLLSNVVVIESLGPPATTYRSTTDLTSCYPDERIITCAIARQGLEMMISLSHNQHPITLYAGSQRLIETRLTRWLGLKSRASRALVSLPSSSIFHPRSCVRTQPLESGSTHQQSKEGLFDAWSHARHQPKRRGPQATFDRPPRVRKRSERVFEDF</sequence>
<gene>
    <name evidence="2" type="ORF">BZ3500_MVSOF-1268-A1-R1_CHR12-2G03775</name>
</gene>
<dbReference type="AlphaFoldDB" id="A0A2X0MJ46"/>
<evidence type="ECO:0000313" key="2">
    <source>
        <dbReference type="EMBL" id="SCZ94240.1"/>
    </source>
</evidence>
<feature type="compositionally biased region" description="Polar residues" evidence="1">
    <location>
        <begin position="459"/>
        <end position="468"/>
    </location>
</feature>
<reference evidence="3" key="1">
    <citation type="submission" date="2016-10" db="EMBL/GenBank/DDBJ databases">
        <authorList>
            <person name="Jeantristanb JTB J.-T."/>
            <person name="Ricardo R."/>
        </authorList>
    </citation>
    <scope>NUCLEOTIDE SEQUENCE [LARGE SCALE GENOMIC DNA]</scope>
</reference>
<dbReference type="EMBL" id="FMWP01000052">
    <property type="protein sequence ID" value="SCZ94240.1"/>
    <property type="molecule type" value="Genomic_DNA"/>
</dbReference>
<accession>A0A2X0MJ46</accession>
<name>A0A2X0MJ46_9BASI</name>
<protein>
    <submittedName>
        <fullName evidence="2">BZ3500_MvSof-1268-A1-R1_Chr12-2g03775 protein</fullName>
    </submittedName>
</protein>
<organism evidence="2 3">
    <name type="scientific">Microbotryum saponariae</name>
    <dbReference type="NCBI Taxonomy" id="289078"/>
    <lineage>
        <taxon>Eukaryota</taxon>
        <taxon>Fungi</taxon>
        <taxon>Dikarya</taxon>
        <taxon>Basidiomycota</taxon>
        <taxon>Pucciniomycotina</taxon>
        <taxon>Microbotryomycetes</taxon>
        <taxon>Microbotryales</taxon>
        <taxon>Microbotryaceae</taxon>
        <taxon>Microbotryum</taxon>
    </lineage>
</organism>
<feature type="compositionally biased region" description="Basic residues" evidence="1">
    <location>
        <begin position="480"/>
        <end position="489"/>
    </location>
</feature>
<keyword evidence="3" id="KW-1185">Reference proteome</keyword>
<proteinExistence type="predicted"/>
<feature type="region of interest" description="Disordered" evidence="1">
    <location>
        <begin position="459"/>
        <end position="511"/>
    </location>
</feature>
<evidence type="ECO:0000313" key="3">
    <source>
        <dbReference type="Proteomes" id="UP000249723"/>
    </source>
</evidence>